<accession>A0AA39LAY3</accession>
<keyword evidence="2" id="KW-1185">Reference proteome</keyword>
<evidence type="ECO:0000313" key="2">
    <source>
        <dbReference type="Proteomes" id="UP001175271"/>
    </source>
</evidence>
<evidence type="ECO:0008006" key="3">
    <source>
        <dbReference type="Google" id="ProtNLM"/>
    </source>
</evidence>
<reference evidence="1" key="1">
    <citation type="submission" date="2023-06" db="EMBL/GenBank/DDBJ databases">
        <title>Genomic analysis of the entomopathogenic nematode Steinernema hermaphroditum.</title>
        <authorList>
            <person name="Schwarz E.M."/>
            <person name="Heppert J.K."/>
            <person name="Baniya A."/>
            <person name="Schwartz H.T."/>
            <person name="Tan C.-H."/>
            <person name="Antoshechkin I."/>
            <person name="Sternberg P.W."/>
            <person name="Goodrich-Blair H."/>
            <person name="Dillman A.R."/>
        </authorList>
    </citation>
    <scope>NUCLEOTIDE SEQUENCE</scope>
    <source>
        <strain evidence="1">PS9179</strain>
        <tissue evidence="1">Whole animal</tissue>
    </source>
</reference>
<evidence type="ECO:0000313" key="1">
    <source>
        <dbReference type="EMBL" id="KAK0390364.1"/>
    </source>
</evidence>
<name>A0AA39LAY3_9BILA</name>
<protein>
    <recommendedName>
        <fullName evidence="3">F-box domain-containing protein</fullName>
    </recommendedName>
</protein>
<organism evidence="1 2">
    <name type="scientific">Steinernema hermaphroditum</name>
    <dbReference type="NCBI Taxonomy" id="289476"/>
    <lineage>
        <taxon>Eukaryota</taxon>
        <taxon>Metazoa</taxon>
        <taxon>Ecdysozoa</taxon>
        <taxon>Nematoda</taxon>
        <taxon>Chromadorea</taxon>
        <taxon>Rhabditida</taxon>
        <taxon>Tylenchina</taxon>
        <taxon>Panagrolaimomorpha</taxon>
        <taxon>Strongyloidoidea</taxon>
        <taxon>Steinernematidae</taxon>
        <taxon>Steinernema</taxon>
    </lineage>
</organism>
<dbReference type="EMBL" id="JAUCMV010000006">
    <property type="protein sequence ID" value="KAK0390364.1"/>
    <property type="molecule type" value="Genomic_DNA"/>
</dbReference>
<dbReference type="AlphaFoldDB" id="A0AA39LAY3"/>
<sequence>MDDVCVLFMNEVLRTLPVSSYEALASLNGTFGKVAKQWKERWFVSYYLLYVSPDKSKIECALVKEQNLPKFLPNSYADLTECDVKQFSHLYEKEFTVSLHESKTYEDLDKLNWNPVTPEEIKKFLRSVKCDMKCLAVSVIPPWERNDLPIYNPDYLLNIIPRSIVFNDITIDDNVSSPLIDEKLQMSVESQKLRHVTYEKFIEEAPVENLIQIALSDNVECVEVTQKCRTKPFLKLLTDVWLQQPHKFTRPKTICGLCKLMDYHVFEEKFTKFDRLPEEAILDETVSSEYEEDAQVFYEMRHPVAVNRRIVIGFFGGEQWDQMTFKDCTEDNSCLSYCLFMID</sequence>
<proteinExistence type="predicted"/>
<dbReference type="Proteomes" id="UP001175271">
    <property type="component" value="Unassembled WGS sequence"/>
</dbReference>
<gene>
    <name evidence="1" type="ORF">QR680_019324</name>
</gene>
<comment type="caution">
    <text evidence="1">The sequence shown here is derived from an EMBL/GenBank/DDBJ whole genome shotgun (WGS) entry which is preliminary data.</text>
</comment>